<feature type="region of interest" description="Disordered" evidence="1">
    <location>
        <begin position="29"/>
        <end position="65"/>
    </location>
</feature>
<dbReference type="Proteomes" id="UP001207654">
    <property type="component" value="Unassembled WGS sequence"/>
</dbReference>
<evidence type="ECO:0000256" key="1">
    <source>
        <dbReference type="SAM" id="MobiDB-lite"/>
    </source>
</evidence>
<organism evidence="2 3">
    <name type="scientific">Archangium lansingense</name>
    <dbReference type="NCBI Taxonomy" id="2995310"/>
    <lineage>
        <taxon>Bacteria</taxon>
        <taxon>Pseudomonadati</taxon>
        <taxon>Myxococcota</taxon>
        <taxon>Myxococcia</taxon>
        <taxon>Myxococcales</taxon>
        <taxon>Cystobacterineae</taxon>
        <taxon>Archangiaceae</taxon>
        <taxon>Archangium</taxon>
    </lineage>
</organism>
<dbReference type="EMBL" id="JAPNKA010000001">
    <property type="protein sequence ID" value="MCY1079933.1"/>
    <property type="molecule type" value="Genomic_DNA"/>
</dbReference>
<protein>
    <submittedName>
        <fullName evidence="2">Uncharacterized protein</fullName>
    </submittedName>
</protein>
<gene>
    <name evidence="2" type="ORF">OV287_36330</name>
</gene>
<accession>A0ABT4AE42</accession>
<evidence type="ECO:0000313" key="3">
    <source>
        <dbReference type="Proteomes" id="UP001207654"/>
    </source>
</evidence>
<feature type="compositionally biased region" description="Low complexity" evidence="1">
    <location>
        <begin position="30"/>
        <end position="43"/>
    </location>
</feature>
<name>A0ABT4AE42_9BACT</name>
<evidence type="ECO:0000313" key="2">
    <source>
        <dbReference type="EMBL" id="MCY1079933.1"/>
    </source>
</evidence>
<sequence length="336" mass="35760">MFATTTSLALALVVTLTQQELTPAEPPVPAAVVETPAPSEPVSAEATAAPVPESALATEEDPGKQQLSRITLKDGQELHGVVVRQDNRIVVVELADGDRLELPARQVKSIVAERNAQVRDNGEIWFQDPNRTRYLYAPSGMMLRQGEGYFSQKELFFSSINYGLTDHITLQAGAVLPAWLIDGGFNLIGGVKVGASVGDKLHLAVGAQGLVLPGLSGGGFGSTVGFLFGTATYGTPDAHLSVALGKPFMLSNNQDAISPYYIVAVSGNVRVTQRLALVTENWLVPNLDVNLGGELPMLNSLAVRIFGESWAVDLGAIRVPGTIIPIPWVDFAYNFG</sequence>
<reference evidence="2 3" key="1">
    <citation type="submission" date="2022-11" db="EMBL/GenBank/DDBJ databases">
        <title>Minimal conservation of predation-associated metabolite biosynthetic gene clusters underscores biosynthetic potential of Myxococcota including descriptions for ten novel species: Archangium lansinium sp. nov., Myxococcus landrumus sp. nov., Nannocystis bai.</title>
        <authorList>
            <person name="Ahearne A."/>
            <person name="Stevens C."/>
            <person name="Phillips K."/>
        </authorList>
    </citation>
    <scope>NUCLEOTIDE SEQUENCE [LARGE SCALE GENOMIC DNA]</scope>
    <source>
        <strain evidence="2 3">MIWBW</strain>
    </source>
</reference>
<comment type="caution">
    <text evidence="2">The sequence shown here is derived from an EMBL/GenBank/DDBJ whole genome shotgun (WGS) entry which is preliminary data.</text>
</comment>
<keyword evidence="3" id="KW-1185">Reference proteome</keyword>
<dbReference type="RefSeq" id="WP_267538622.1">
    <property type="nucleotide sequence ID" value="NZ_JAPNKA010000001.1"/>
</dbReference>
<proteinExistence type="predicted"/>